<keyword evidence="5" id="KW-0874">Quinone</keyword>
<evidence type="ECO:0000256" key="8">
    <source>
        <dbReference type="ARBA" id="ARBA00023002"/>
    </source>
</evidence>
<dbReference type="InterPro" id="IPR012932">
    <property type="entry name" value="VKOR"/>
</dbReference>
<name>A0A8D2D8K9_SCIVU</name>
<evidence type="ECO:0000256" key="4">
    <source>
        <dbReference type="ARBA" id="ARBA00022692"/>
    </source>
</evidence>
<evidence type="ECO:0000256" key="1">
    <source>
        <dbReference type="ARBA" id="ARBA00004477"/>
    </source>
</evidence>
<dbReference type="Gene3D" id="1.20.1440.130">
    <property type="entry name" value="VKOR domain"/>
    <property type="match status" value="1"/>
</dbReference>
<evidence type="ECO:0000256" key="3">
    <source>
        <dbReference type="ARBA" id="ARBA00012278"/>
    </source>
</evidence>
<evidence type="ECO:0000256" key="11">
    <source>
        <dbReference type="ARBA" id="ARBA00023284"/>
    </source>
</evidence>
<reference evidence="14" key="2">
    <citation type="submission" date="2025-09" db="UniProtKB">
        <authorList>
            <consortium name="Ensembl"/>
        </authorList>
    </citation>
    <scope>IDENTIFICATION</scope>
</reference>
<dbReference type="GO" id="GO:0042373">
    <property type="term" value="P:vitamin K metabolic process"/>
    <property type="evidence" value="ECO:0007669"/>
    <property type="project" value="InterPro"/>
</dbReference>
<reference evidence="14" key="1">
    <citation type="submission" date="2025-08" db="UniProtKB">
        <authorList>
            <consortium name="Ensembl"/>
        </authorList>
    </citation>
    <scope>IDENTIFICATION</scope>
</reference>
<comment type="subcellular location">
    <subcellularLocation>
        <location evidence="1">Endoplasmic reticulum membrane</location>
        <topology evidence="1">Multi-pass membrane protein</topology>
    </subcellularLocation>
</comment>
<evidence type="ECO:0000256" key="10">
    <source>
        <dbReference type="ARBA" id="ARBA00023157"/>
    </source>
</evidence>
<dbReference type="SMART" id="SM00756">
    <property type="entry name" value="VKc"/>
    <property type="match status" value="1"/>
</dbReference>
<feature type="transmembrane region" description="Helical" evidence="12">
    <location>
        <begin position="212"/>
        <end position="234"/>
    </location>
</feature>
<dbReference type="GeneTree" id="ENSGT00940000157421"/>
<evidence type="ECO:0000256" key="5">
    <source>
        <dbReference type="ARBA" id="ARBA00022719"/>
    </source>
</evidence>
<evidence type="ECO:0000256" key="6">
    <source>
        <dbReference type="ARBA" id="ARBA00022824"/>
    </source>
</evidence>
<dbReference type="GO" id="GO:0048038">
    <property type="term" value="F:quinone binding"/>
    <property type="evidence" value="ECO:0007669"/>
    <property type="project" value="UniProtKB-KW"/>
</dbReference>
<keyword evidence="9 12" id="KW-0472">Membrane</keyword>
<dbReference type="Ensembl" id="ENSSVLT00005024210.1">
    <property type="protein sequence ID" value="ENSSVLP00005021742.1"/>
    <property type="gene ID" value="ENSSVLG00005017375.1"/>
</dbReference>
<organism evidence="14 15">
    <name type="scientific">Sciurus vulgaris</name>
    <name type="common">Eurasian red squirrel</name>
    <dbReference type="NCBI Taxonomy" id="55149"/>
    <lineage>
        <taxon>Eukaryota</taxon>
        <taxon>Metazoa</taxon>
        <taxon>Chordata</taxon>
        <taxon>Craniata</taxon>
        <taxon>Vertebrata</taxon>
        <taxon>Euteleostomi</taxon>
        <taxon>Mammalia</taxon>
        <taxon>Eutheria</taxon>
        <taxon>Euarchontoglires</taxon>
        <taxon>Glires</taxon>
        <taxon>Rodentia</taxon>
        <taxon>Sciuromorpha</taxon>
        <taxon>Sciuridae</taxon>
        <taxon>Sciurinae</taxon>
        <taxon>Sciurini</taxon>
        <taxon>Sciurus</taxon>
    </lineage>
</organism>
<dbReference type="GO" id="GO:0007596">
    <property type="term" value="P:blood coagulation"/>
    <property type="evidence" value="ECO:0007669"/>
    <property type="project" value="TreeGrafter"/>
</dbReference>
<protein>
    <recommendedName>
        <fullName evidence="3">vitamin-K-epoxide reductase (warfarin-sensitive)</fullName>
        <ecNumber evidence="3">1.17.4.4</ecNumber>
    </recommendedName>
</protein>
<dbReference type="InterPro" id="IPR038354">
    <property type="entry name" value="VKOR_sf"/>
</dbReference>
<gene>
    <name evidence="14" type="primary">VKORC1</name>
</gene>
<dbReference type="AlphaFoldDB" id="A0A8D2D8K9"/>
<proteinExistence type="inferred from homology"/>
<dbReference type="Proteomes" id="UP000694564">
    <property type="component" value="Chromosome 18"/>
</dbReference>
<evidence type="ECO:0000256" key="9">
    <source>
        <dbReference type="ARBA" id="ARBA00023136"/>
    </source>
</evidence>
<sequence length="247" mass="27168">MPDSRLVCNCSSSIQFTSPSIPSCFPSLPSCLFNANNNQLDPRVGERQANSPVREAVEDVALLCPAPARWLVLFQLAPPAGPVDMGTTWRNPGWVRFALCLTGLVLSLYALHVKAARARDRDYRALCDVGTAISCSRVFSSRWGRGFGLVEHVLGADSVLNQSNSIFGCIFYTLQLWLGCLRGRWASILLVLSSLVSLAGSVYLAWILFFVLYDFCIVCITTYAVNVGLMLLSFREVQEPQGKVKGH</sequence>
<dbReference type="GO" id="GO:0005789">
    <property type="term" value="C:endoplasmic reticulum membrane"/>
    <property type="evidence" value="ECO:0007669"/>
    <property type="project" value="UniProtKB-SubCell"/>
</dbReference>
<dbReference type="FunFam" id="1.20.1440.130:FF:000001">
    <property type="entry name" value="Vitamin K epoxide reductase complex subunit 1-like 1"/>
    <property type="match status" value="1"/>
</dbReference>
<keyword evidence="8" id="KW-0560">Oxidoreductase</keyword>
<keyword evidence="10" id="KW-1015">Disulfide bond</keyword>
<evidence type="ECO:0000256" key="12">
    <source>
        <dbReference type="SAM" id="Phobius"/>
    </source>
</evidence>
<evidence type="ECO:0000256" key="2">
    <source>
        <dbReference type="ARBA" id="ARBA00006214"/>
    </source>
</evidence>
<feature type="domain" description="Vitamin K epoxide reductase" evidence="13">
    <location>
        <begin position="89"/>
        <end position="237"/>
    </location>
</feature>
<feature type="transmembrane region" description="Helical" evidence="12">
    <location>
        <begin position="93"/>
        <end position="111"/>
    </location>
</feature>
<evidence type="ECO:0000256" key="7">
    <source>
        <dbReference type="ARBA" id="ARBA00022989"/>
    </source>
</evidence>
<keyword evidence="6" id="KW-0256">Endoplasmic reticulum</keyword>
<evidence type="ECO:0000313" key="14">
    <source>
        <dbReference type="Ensembl" id="ENSSVLP00005021742.1"/>
    </source>
</evidence>
<dbReference type="InterPro" id="IPR042406">
    <property type="entry name" value="VKORC1/VKORC1L1"/>
</dbReference>
<dbReference type="CDD" id="cd12917">
    <property type="entry name" value="VKOR_euk"/>
    <property type="match status" value="1"/>
</dbReference>
<accession>A0A8D2D8K9</accession>
<comment type="similarity">
    <text evidence="2">Belongs to the VKOR family.</text>
</comment>
<keyword evidence="7 12" id="KW-1133">Transmembrane helix</keyword>
<dbReference type="OrthoDB" id="17010at2759"/>
<dbReference type="EC" id="1.17.4.4" evidence="3"/>
<evidence type="ECO:0000259" key="13">
    <source>
        <dbReference type="SMART" id="SM00756"/>
    </source>
</evidence>
<evidence type="ECO:0000313" key="15">
    <source>
        <dbReference type="Proteomes" id="UP000694564"/>
    </source>
</evidence>
<keyword evidence="15" id="KW-1185">Reference proteome</keyword>
<keyword evidence="4 12" id="KW-0812">Transmembrane</keyword>
<keyword evidence="11" id="KW-0676">Redox-active center</keyword>
<dbReference type="GO" id="GO:0047057">
    <property type="term" value="F:vitamin-K-epoxide reductase (warfarin-sensitive) activity"/>
    <property type="evidence" value="ECO:0007669"/>
    <property type="project" value="UniProtKB-EC"/>
</dbReference>
<dbReference type="Pfam" id="PF07884">
    <property type="entry name" value="VKOR"/>
    <property type="match status" value="1"/>
</dbReference>
<dbReference type="PANTHER" id="PTHR14519">
    <property type="entry name" value="VITAMIN K EPOXIDE REDUCTASE COMPLEX, SUBUNIT 1"/>
    <property type="match status" value="1"/>
</dbReference>
<feature type="transmembrane region" description="Helical" evidence="12">
    <location>
        <begin position="185"/>
        <end position="206"/>
    </location>
</feature>
<dbReference type="PANTHER" id="PTHR14519:SF8">
    <property type="entry name" value="VITAMIN K EPOXIDE REDUCTASE COMPLEX SUBUNIT 1"/>
    <property type="match status" value="1"/>
</dbReference>